<evidence type="ECO:0000256" key="1">
    <source>
        <dbReference type="ARBA" id="ARBA00009451"/>
    </source>
</evidence>
<dbReference type="GO" id="GO:0003735">
    <property type="term" value="F:structural constituent of ribosome"/>
    <property type="evidence" value="ECO:0007669"/>
    <property type="project" value="InterPro"/>
</dbReference>
<reference evidence="7" key="1">
    <citation type="journal article" date="2012" name="PLoS Genet.">
        <title>The genomes of the fungal plant pathogens Cladosporium fulvum and Dothistroma septosporum reveal adaptation to different hosts and lifestyles but also signatures of common ancestry.</title>
        <authorList>
            <person name="de Wit P.J.G.M."/>
            <person name="van der Burgt A."/>
            <person name="Oekmen B."/>
            <person name="Stergiopoulos I."/>
            <person name="Abd-Elsalam K.A."/>
            <person name="Aerts A.L."/>
            <person name="Bahkali A.H."/>
            <person name="Beenen H.G."/>
            <person name="Chettri P."/>
            <person name="Cox M.P."/>
            <person name="Datema E."/>
            <person name="de Vries R.P."/>
            <person name="Dhillon B."/>
            <person name="Ganley A.R."/>
            <person name="Griffiths S.A."/>
            <person name="Guo Y."/>
            <person name="Hamelin R.C."/>
            <person name="Henrissat B."/>
            <person name="Kabir M.S."/>
            <person name="Jashni M.K."/>
            <person name="Kema G."/>
            <person name="Klaubauf S."/>
            <person name="Lapidus A."/>
            <person name="Levasseur A."/>
            <person name="Lindquist E."/>
            <person name="Mehrabi R."/>
            <person name="Ohm R.A."/>
            <person name="Owen T.J."/>
            <person name="Salamov A."/>
            <person name="Schwelm A."/>
            <person name="Schijlen E."/>
            <person name="Sun H."/>
            <person name="van den Burg H.A."/>
            <person name="van Ham R.C.H.J."/>
            <person name="Zhang S."/>
            <person name="Goodwin S.B."/>
            <person name="Grigoriev I.V."/>
            <person name="Collemare J."/>
            <person name="Bradshaw R.E."/>
        </authorList>
    </citation>
    <scope>NUCLEOTIDE SEQUENCE [LARGE SCALE GENOMIC DNA]</scope>
    <source>
        <strain evidence="7">NZE10 / CBS 128990</strain>
    </source>
</reference>
<dbReference type="Proteomes" id="UP000016933">
    <property type="component" value="Unassembled WGS sequence"/>
</dbReference>
<evidence type="ECO:0000256" key="4">
    <source>
        <dbReference type="RuleBase" id="RU004005"/>
    </source>
</evidence>
<dbReference type="FunFam" id="3.90.470.10:FF:000017">
    <property type="entry name" value="54S ribosomal protein L22, mitochondrial"/>
    <property type="match status" value="1"/>
</dbReference>
<dbReference type="AlphaFoldDB" id="N1PUX1"/>
<proteinExistence type="inferred from homology"/>
<evidence type="ECO:0000256" key="2">
    <source>
        <dbReference type="ARBA" id="ARBA00022980"/>
    </source>
</evidence>
<dbReference type="OMA" id="QRQYYSW"/>
<dbReference type="InterPro" id="IPR001063">
    <property type="entry name" value="Ribosomal_uL22"/>
</dbReference>
<gene>
    <name evidence="6" type="ORF">DOTSEDRAFT_148230</name>
</gene>
<organism evidence="6 7">
    <name type="scientific">Dothistroma septosporum (strain NZE10 / CBS 128990)</name>
    <name type="common">Red band needle blight fungus</name>
    <name type="synonym">Mycosphaerella pini</name>
    <dbReference type="NCBI Taxonomy" id="675120"/>
    <lineage>
        <taxon>Eukaryota</taxon>
        <taxon>Fungi</taxon>
        <taxon>Dikarya</taxon>
        <taxon>Ascomycota</taxon>
        <taxon>Pezizomycotina</taxon>
        <taxon>Dothideomycetes</taxon>
        <taxon>Dothideomycetidae</taxon>
        <taxon>Mycosphaerellales</taxon>
        <taxon>Mycosphaerellaceae</taxon>
        <taxon>Dothistroma</taxon>
    </lineage>
</organism>
<feature type="region of interest" description="Disordered" evidence="5">
    <location>
        <begin position="23"/>
        <end position="44"/>
    </location>
</feature>
<dbReference type="CDD" id="cd00336">
    <property type="entry name" value="Ribosomal_L22"/>
    <property type="match status" value="1"/>
</dbReference>
<feature type="compositionally biased region" description="Polar residues" evidence="5">
    <location>
        <begin position="25"/>
        <end position="39"/>
    </location>
</feature>
<evidence type="ECO:0000313" key="6">
    <source>
        <dbReference type="EMBL" id="EME46209.1"/>
    </source>
</evidence>
<dbReference type="eggNOG" id="KOG1711">
    <property type="taxonomic scope" value="Eukaryota"/>
</dbReference>
<reference evidence="6 7" key="2">
    <citation type="journal article" date="2012" name="PLoS Pathog.">
        <title>Diverse lifestyles and strategies of plant pathogenesis encoded in the genomes of eighteen Dothideomycetes fungi.</title>
        <authorList>
            <person name="Ohm R.A."/>
            <person name="Feau N."/>
            <person name="Henrissat B."/>
            <person name="Schoch C.L."/>
            <person name="Horwitz B.A."/>
            <person name="Barry K.W."/>
            <person name="Condon B.J."/>
            <person name="Copeland A.C."/>
            <person name="Dhillon B."/>
            <person name="Glaser F."/>
            <person name="Hesse C.N."/>
            <person name="Kosti I."/>
            <person name="LaButti K."/>
            <person name="Lindquist E.A."/>
            <person name="Lucas S."/>
            <person name="Salamov A.A."/>
            <person name="Bradshaw R.E."/>
            <person name="Ciuffetti L."/>
            <person name="Hamelin R.C."/>
            <person name="Kema G.H.J."/>
            <person name="Lawrence C."/>
            <person name="Scott J.A."/>
            <person name="Spatafora J.W."/>
            <person name="Turgeon B.G."/>
            <person name="de Wit P.J.G.M."/>
            <person name="Zhong S."/>
            <person name="Goodwin S.B."/>
            <person name="Grigoriev I.V."/>
        </authorList>
    </citation>
    <scope>NUCLEOTIDE SEQUENCE [LARGE SCALE GENOMIC DNA]</scope>
    <source>
        <strain evidence="7">NZE10 / CBS 128990</strain>
    </source>
</reference>
<dbReference type="EMBL" id="KB446537">
    <property type="protein sequence ID" value="EME46209.1"/>
    <property type="molecule type" value="Genomic_DNA"/>
</dbReference>
<keyword evidence="7" id="KW-1185">Reference proteome</keyword>
<dbReference type="GO" id="GO:0006412">
    <property type="term" value="P:translation"/>
    <property type="evidence" value="ECO:0007669"/>
    <property type="project" value="InterPro"/>
</dbReference>
<evidence type="ECO:0000256" key="5">
    <source>
        <dbReference type="SAM" id="MobiDB-lite"/>
    </source>
</evidence>
<protein>
    <submittedName>
        <fullName evidence="6">Uncharacterized protein</fullName>
    </submittedName>
</protein>
<evidence type="ECO:0000313" key="7">
    <source>
        <dbReference type="Proteomes" id="UP000016933"/>
    </source>
</evidence>
<dbReference type="STRING" id="675120.N1PUX1"/>
<evidence type="ECO:0000256" key="3">
    <source>
        <dbReference type="ARBA" id="ARBA00023274"/>
    </source>
</evidence>
<keyword evidence="2 4" id="KW-0689">Ribosomal protein</keyword>
<dbReference type="InterPro" id="IPR047867">
    <property type="entry name" value="Ribosomal_uL22_bac/org-type"/>
</dbReference>
<name>N1PUX1_DOTSN</name>
<accession>N1PUX1</accession>
<sequence>MVDAMRVPGDIASSSIFADERRAQKNSADVGTTEVNIGGNSRDPKIMARITNPDPNARERWERKKVIQMVRKGGRLTDAQMIKRTEREHLVKSHNMKTSVKKLGMLARQIQGKTIDDAIVQMRFSKKRVAQEVLKQLEFARDEAVVMRGMGLGVVHAEKAESDANEITTGIGEMSLARQRPVEIQLKDGKRHRVEDASKIYIDQAWVGRGPYGQLPDYRARGRVFIMRTPWTSLSVVLKEEATRVRQWEEREVKRVKQLKEKVWVPLPDRPIQIQRQWYSW</sequence>
<dbReference type="PANTHER" id="PTHR13501:SF10">
    <property type="entry name" value="LARGE RIBOSOMAL SUBUNIT PROTEIN UL22M"/>
    <property type="match status" value="1"/>
</dbReference>
<comment type="similarity">
    <text evidence="1 4">Belongs to the universal ribosomal protein uL22 family.</text>
</comment>
<dbReference type="Pfam" id="PF00237">
    <property type="entry name" value="Ribosomal_L22"/>
    <property type="match status" value="2"/>
</dbReference>
<dbReference type="OrthoDB" id="416470at2759"/>
<dbReference type="Gene3D" id="3.90.470.10">
    <property type="entry name" value="Ribosomal protein L22/L17"/>
    <property type="match status" value="1"/>
</dbReference>
<dbReference type="GO" id="GO:0015934">
    <property type="term" value="C:large ribosomal subunit"/>
    <property type="evidence" value="ECO:0007669"/>
    <property type="project" value="InterPro"/>
</dbReference>
<dbReference type="SUPFAM" id="SSF54843">
    <property type="entry name" value="Ribosomal protein L22"/>
    <property type="match status" value="1"/>
</dbReference>
<dbReference type="PANTHER" id="PTHR13501">
    <property type="entry name" value="CHLOROPLAST 50S RIBOSOMAL PROTEIN L22-RELATED"/>
    <property type="match status" value="1"/>
</dbReference>
<dbReference type="InterPro" id="IPR036394">
    <property type="entry name" value="Ribosomal_uL22_sf"/>
</dbReference>
<dbReference type="HOGENOM" id="CLU_057182_0_0_1"/>
<keyword evidence="3 4" id="KW-0687">Ribonucleoprotein</keyword>